<organism evidence="17 18">
    <name type="scientific">Leptospira idonii</name>
    <dbReference type="NCBI Taxonomy" id="1193500"/>
    <lineage>
        <taxon>Bacteria</taxon>
        <taxon>Pseudomonadati</taxon>
        <taxon>Spirochaetota</taxon>
        <taxon>Spirochaetia</taxon>
        <taxon>Leptospirales</taxon>
        <taxon>Leptospiraceae</taxon>
        <taxon>Leptospira</taxon>
    </lineage>
</organism>
<dbReference type="SMART" id="SM00091">
    <property type="entry name" value="PAS"/>
    <property type="match status" value="5"/>
</dbReference>
<sequence length="1206" mass="138753">MNRLRDEFFSHLKKDESLFSFLLDHSLDGIWFWNLENREEGWMNGTFWSALGYDPKNPPHWKEVLFPDDQGAVREAFYKHLEDGSEYFETVLRYKHALGTTSWFRCRGKCIRNDQGVPIRLLGSNIDITKVKERETETNTLLARLSSILMNVGDMVFLLDRQYVFQELKQYDSADHIVKQENYIGKSIYDIPFAEDTKRKIVKAIEKTFQTREKTYVDYSIPFPDGERYFHLLISPILYENKDVTEVIAVARNVTETLHLQSAIEEGNKIFINGPMVVFRWSFSPGWPVQYVSPNIDNLNGYSAKEIQSGNIKLLDLIHPEDRERIELEISVYLKQKLPFFTQEYRILKKDSSSIFVIDYSTPIYDENGFPKTVLAYIQDNSERKSFEEQIVRQRNEIQRVHKRLEDTNRVAQVGGWDVDLIHRTIWWSQEMRFLYETSPSYSPTLDMAMELIKEGENKEYFLKIFEESIATGVPYDIEIQILTVTGKPKWVRAIGNPEYVNGQCVRIHGSLQDINQRKLDSFEKALKEEQFKKAFHSSAFGMAIISLSGKFEEVNKSLCDMLGYSKEEMLSRQFQSITHPEDLTIDLNYREELLAGRIESFNREKRYIRKDGQIVYVLLSVSVIKTIEGKPHHFVAQVENTTERVRSNQITKETIANLQSILDASTQVSIISTDCNGLITNFNRGAETLLGYSANEMVGIKSTVSIHKEEEVLARGLELSREFGQKISGFDTFVTYAKLGKYDAREWTFVRKDGTGFPVHSVTTAIRDSEKNIIGFLEIATDISDRKNLERSVIEAKLKAEAANRSKSEFLANMSHEIRTPLNGVIGFTDLLLRTDLNELQKEYMSTVYQSASSLLDLLNDILDFSKIEAGKMEIFAEKVDLRELIGKIMDIIKYKAFEKQLKMSLKMDEETPRYIWADPIRLRQVMLNLLGNAVKFTHEGEIEIKIECLNPSIREAKKVFLFMVKDTGIGISSENRRKIFEAFEQEDASTTRRYGGSGLGLSISNKLLGLMNSYLEVESEVGKGSAFFFKLELPSESHSEEQNSYFKSNDSRDKILSEKLNFPKQNNNDESNVSKLPYVVMIVEDNSVNMQLSKKIILKCIPSAEIIEAVNGKEAVAKFSQYLPQLIFMDIQMPEMNGYDATRKIREMEKGKSVPIIAITAGTLKGEEDRCLEAGMNDYISKPVVFLRIKDTIDKWIRKTASVS</sequence>
<gene>
    <name evidence="17" type="ORF">EHS15_11550</name>
</gene>
<dbReference type="InterPro" id="IPR004358">
    <property type="entry name" value="Sig_transdc_His_kin-like_C"/>
</dbReference>
<dbReference type="SUPFAM" id="SSF55874">
    <property type="entry name" value="ATPase domain of HSP90 chaperone/DNA topoisomerase II/histidine kinase"/>
    <property type="match status" value="1"/>
</dbReference>
<evidence type="ECO:0000259" key="16">
    <source>
        <dbReference type="PROSITE" id="PS50113"/>
    </source>
</evidence>
<dbReference type="InterPro" id="IPR036097">
    <property type="entry name" value="HisK_dim/P_sf"/>
</dbReference>
<dbReference type="CDD" id="cd00082">
    <property type="entry name" value="HisKA"/>
    <property type="match status" value="1"/>
</dbReference>
<feature type="domain" description="PAS" evidence="15">
    <location>
        <begin position="289"/>
        <end position="337"/>
    </location>
</feature>
<evidence type="ECO:0000313" key="18">
    <source>
        <dbReference type="Proteomes" id="UP000298058"/>
    </source>
</evidence>
<keyword evidence="4" id="KW-0808">Transferase</keyword>
<dbReference type="PROSITE" id="PS50109">
    <property type="entry name" value="HIS_KIN"/>
    <property type="match status" value="1"/>
</dbReference>
<evidence type="ECO:0000259" key="13">
    <source>
        <dbReference type="PROSITE" id="PS50109"/>
    </source>
</evidence>
<dbReference type="PRINTS" id="PR00344">
    <property type="entry name" value="BCTRLSENSOR"/>
</dbReference>
<evidence type="ECO:0000256" key="1">
    <source>
        <dbReference type="ARBA" id="ARBA00000085"/>
    </source>
</evidence>
<dbReference type="SUPFAM" id="SSF52172">
    <property type="entry name" value="CheY-like"/>
    <property type="match status" value="1"/>
</dbReference>
<dbReference type="InterPro" id="IPR013655">
    <property type="entry name" value="PAS_fold_3"/>
</dbReference>
<dbReference type="InterPro" id="IPR000700">
    <property type="entry name" value="PAS-assoc_C"/>
</dbReference>
<dbReference type="PANTHER" id="PTHR45339:SF1">
    <property type="entry name" value="HYBRID SIGNAL TRANSDUCTION HISTIDINE KINASE J"/>
    <property type="match status" value="1"/>
</dbReference>
<feature type="domain" description="PAC" evidence="16">
    <location>
        <begin position="744"/>
        <end position="796"/>
    </location>
</feature>
<dbReference type="Pfam" id="PF00512">
    <property type="entry name" value="HisKA"/>
    <property type="match status" value="1"/>
</dbReference>
<dbReference type="PROSITE" id="PS50110">
    <property type="entry name" value="RESPONSE_REGULATORY"/>
    <property type="match status" value="1"/>
</dbReference>
<dbReference type="Gene3D" id="3.30.565.10">
    <property type="entry name" value="Histidine kinase-like ATPase, C-terminal domain"/>
    <property type="match status" value="1"/>
</dbReference>
<dbReference type="GO" id="GO:0005524">
    <property type="term" value="F:ATP binding"/>
    <property type="evidence" value="ECO:0007669"/>
    <property type="project" value="UniProtKB-KW"/>
</dbReference>
<keyword evidence="5" id="KW-0547">Nucleotide-binding</keyword>
<dbReference type="CDD" id="cd17546">
    <property type="entry name" value="REC_hyHK_CKI1_RcsC-like"/>
    <property type="match status" value="1"/>
</dbReference>
<dbReference type="Pfam" id="PF08447">
    <property type="entry name" value="PAS_3"/>
    <property type="match status" value="3"/>
</dbReference>
<dbReference type="SUPFAM" id="SSF47384">
    <property type="entry name" value="Homodimeric domain of signal transducing histidine kinase"/>
    <property type="match status" value="1"/>
</dbReference>
<dbReference type="InterPro" id="IPR036890">
    <property type="entry name" value="HATPase_C_sf"/>
</dbReference>
<dbReference type="PROSITE" id="PS50112">
    <property type="entry name" value="PAS"/>
    <property type="match status" value="3"/>
</dbReference>
<comment type="subunit">
    <text evidence="9">At low DSF concentrations, interacts with RpfF.</text>
</comment>
<dbReference type="FunFam" id="3.30.565.10:FF:000010">
    <property type="entry name" value="Sensor histidine kinase RcsC"/>
    <property type="match status" value="1"/>
</dbReference>
<dbReference type="InterPro" id="IPR011006">
    <property type="entry name" value="CheY-like_superfamily"/>
</dbReference>
<keyword evidence="6" id="KW-0418">Kinase</keyword>
<feature type="domain" description="PAS" evidence="15">
    <location>
        <begin position="655"/>
        <end position="700"/>
    </location>
</feature>
<keyword evidence="8" id="KW-0902">Two-component regulatory system</keyword>
<protein>
    <recommendedName>
        <fullName evidence="10">Sensory/regulatory protein RpfC</fullName>
        <ecNumber evidence="2">2.7.13.3</ecNumber>
    </recommendedName>
</protein>
<dbReference type="NCBIfam" id="TIGR00229">
    <property type="entry name" value="sensory_box"/>
    <property type="match status" value="4"/>
</dbReference>
<evidence type="ECO:0000256" key="9">
    <source>
        <dbReference type="ARBA" id="ARBA00064003"/>
    </source>
</evidence>
<dbReference type="Gene3D" id="3.40.50.2300">
    <property type="match status" value="1"/>
</dbReference>
<evidence type="ECO:0000256" key="6">
    <source>
        <dbReference type="ARBA" id="ARBA00022777"/>
    </source>
</evidence>
<feature type="domain" description="Response regulatory" evidence="14">
    <location>
        <begin position="1081"/>
        <end position="1199"/>
    </location>
</feature>
<dbReference type="PANTHER" id="PTHR45339">
    <property type="entry name" value="HYBRID SIGNAL TRANSDUCTION HISTIDINE KINASE J"/>
    <property type="match status" value="1"/>
</dbReference>
<dbReference type="InterPro" id="IPR000014">
    <property type="entry name" value="PAS"/>
</dbReference>
<evidence type="ECO:0000256" key="7">
    <source>
        <dbReference type="ARBA" id="ARBA00022840"/>
    </source>
</evidence>
<feature type="modified residue" description="4-aspartylphosphate" evidence="11">
    <location>
        <position position="1132"/>
    </location>
</feature>
<dbReference type="InterPro" id="IPR001789">
    <property type="entry name" value="Sig_transdc_resp-reg_receiver"/>
</dbReference>
<feature type="domain" description="Histidine kinase" evidence="13">
    <location>
        <begin position="814"/>
        <end position="1037"/>
    </location>
</feature>
<dbReference type="SMART" id="SM00448">
    <property type="entry name" value="REC"/>
    <property type="match status" value="1"/>
</dbReference>
<name>A0A4R9M065_9LEPT</name>
<dbReference type="Proteomes" id="UP000298058">
    <property type="component" value="Unassembled WGS sequence"/>
</dbReference>
<dbReference type="FunFam" id="1.10.287.130:FF:000002">
    <property type="entry name" value="Two-component osmosensing histidine kinase"/>
    <property type="match status" value="1"/>
</dbReference>
<feature type="domain" description="PAC" evidence="16">
    <location>
        <begin position="602"/>
        <end position="654"/>
    </location>
</feature>
<evidence type="ECO:0000256" key="12">
    <source>
        <dbReference type="SAM" id="Coils"/>
    </source>
</evidence>
<dbReference type="GO" id="GO:0000155">
    <property type="term" value="F:phosphorelay sensor kinase activity"/>
    <property type="evidence" value="ECO:0007669"/>
    <property type="project" value="InterPro"/>
</dbReference>
<dbReference type="Gene3D" id="3.30.450.20">
    <property type="entry name" value="PAS domain"/>
    <property type="match status" value="6"/>
</dbReference>
<evidence type="ECO:0000259" key="15">
    <source>
        <dbReference type="PROSITE" id="PS50112"/>
    </source>
</evidence>
<dbReference type="PROSITE" id="PS50113">
    <property type="entry name" value="PAC"/>
    <property type="match status" value="5"/>
</dbReference>
<dbReference type="SMART" id="SM00086">
    <property type="entry name" value="PAC"/>
    <property type="match status" value="6"/>
</dbReference>
<evidence type="ECO:0000256" key="11">
    <source>
        <dbReference type="PROSITE-ProRule" id="PRU00169"/>
    </source>
</evidence>
<dbReference type="SUPFAM" id="SSF55785">
    <property type="entry name" value="PYP-like sensor domain (PAS domain)"/>
    <property type="match status" value="6"/>
</dbReference>
<evidence type="ECO:0000256" key="4">
    <source>
        <dbReference type="ARBA" id="ARBA00022679"/>
    </source>
</evidence>
<dbReference type="RefSeq" id="WP_135760720.1">
    <property type="nucleotide sequence ID" value="NZ_RQHW01000042.1"/>
</dbReference>
<dbReference type="AlphaFoldDB" id="A0A4R9M065"/>
<proteinExistence type="predicted"/>
<dbReference type="CDD" id="cd00130">
    <property type="entry name" value="PAS"/>
    <property type="match status" value="4"/>
</dbReference>
<feature type="domain" description="PAC" evidence="16">
    <location>
        <begin position="215"/>
        <end position="266"/>
    </location>
</feature>
<evidence type="ECO:0000256" key="2">
    <source>
        <dbReference type="ARBA" id="ARBA00012438"/>
    </source>
</evidence>
<evidence type="ECO:0000256" key="8">
    <source>
        <dbReference type="ARBA" id="ARBA00023012"/>
    </source>
</evidence>
<dbReference type="SMART" id="SM00387">
    <property type="entry name" value="HATPase_c"/>
    <property type="match status" value="1"/>
</dbReference>
<reference evidence="17" key="1">
    <citation type="journal article" date="2019" name="PLoS Negl. Trop. Dis.">
        <title>Revisiting the worldwide diversity of Leptospira species in the environment.</title>
        <authorList>
            <person name="Vincent A.T."/>
            <person name="Schiettekatte O."/>
            <person name="Bourhy P."/>
            <person name="Veyrier F.J."/>
            <person name="Picardeau M."/>
        </authorList>
    </citation>
    <scope>NUCLEOTIDE SEQUENCE [LARGE SCALE GENOMIC DNA]</scope>
    <source>
        <strain evidence="17">201300427</strain>
    </source>
</reference>
<feature type="domain" description="PAC" evidence="16">
    <location>
        <begin position="341"/>
        <end position="393"/>
    </location>
</feature>
<comment type="caution">
    <text evidence="17">The sequence shown here is derived from an EMBL/GenBank/DDBJ whole genome shotgun (WGS) entry which is preliminary data.</text>
</comment>
<dbReference type="InterPro" id="IPR005467">
    <property type="entry name" value="His_kinase_dom"/>
</dbReference>
<dbReference type="Gene3D" id="1.10.287.130">
    <property type="match status" value="1"/>
</dbReference>
<keyword evidence="12" id="KW-0175">Coiled coil</keyword>
<dbReference type="InterPro" id="IPR003661">
    <property type="entry name" value="HisK_dim/P_dom"/>
</dbReference>
<dbReference type="Pfam" id="PF00072">
    <property type="entry name" value="Response_reg"/>
    <property type="match status" value="1"/>
</dbReference>
<comment type="catalytic activity">
    <reaction evidence="1">
        <text>ATP + protein L-histidine = ADP + protein N-phospho-L-histidine.</text>
        <dbReference type="EC" id="2.7.13.3"/>
    </reaction>
</comment>
<dbReference type="InterPro" id="IPR001610">
    <property type="entry name" value="PAC"/>
</dbReference>
<evidence type="ECO:0000256" key="10">
    <source>
        <dbReference type="ARBA" id="ARBA00068150"/>
    </source>
</evidence>
<dbReference type="CDD" id="cd16922">
    <property type="entry name" value="HATPase_EvgS-ArcB-TorS-like"/>
    <property type="match status" value="1"/>
</dbReference>
<accession>A0A4R9M065</accession>
<feature type="coiled-coil region" evidence="12">
    <location>
        <begin position="384"/>
        <end position="411"/>
    </location>
</feature>
<dbReference type="Pfam" id="PF13426">
    <property type="entry name" value="PAS_9"/>
    <property type="match status" value="2"/>
</dbReference>
<evidence type="ECO:0000256" key="5">
    <source>
        <dbReference type="ARBA" id="ARBA00022741"/>
    </source>
</evidence>
<keyword evidence="7" id="KW-0067">ATP-binding</keyword>
<dbReference type="Pfam" id="PF02518">
    <property type="entry name" value="HATPase_c"/>
    <property type="match status" value="1"/>
</dbReference>
<evidence type="ECO:0000313" key="17">
    <source>
        <dbReference type="EMBL" id="TGN19037.1"/>
    </source>
</evidence>
<evidence type="ECO:0000259" key="14">
    <source>
        <dbReference type="PROSITE" id="PS50110"/>
    </source>
</evidence>
<keyword evidence="18" id="KW-1185">Reference proteome</keyword>
<keyword evidence="3 11" id="KW-0597">Phosphoprotein</keyword>
<dbReference type="OrthoDB" id="6192248at2"/>
<dbReference type="InterPro" id="IPR003594">
    <property type="entry name" value="HATPase_dom"/>
</dbReference>
<dbReference type="InterPro" id="IPR035965">
    <property type="entry name" value="PAS-like_dom_sf"/>
</dbReference>
<feature type="domain" description="PAC" evidence="16">
    <location>
        <begin position="88"/>
        <end position="140"/>
    </location>
</feature>
<feature type="domain" description="PAS" evidence="15">
    <location>
        <begin position="528"/>
        <end position="598"/>
    </location>
</feature>
<dbReference type="SMART" id="SM00388">
    <property type="entry name" value="HisKA"/>
    <property type="match status" value="1"/>
</dbReference>
<dbReference type="EMBL" id="RQHW01000042">
    <property type="protein sequence ID" value="TGN19037.1"/>
    <property type="molecule type" value="Genomic_DNA"/>
</dbReference>
<dbReference type="EC" id="2.7.13.3" evidence="2"/>
<evidence type="ECO:0000256" key="3">
    <source>
        <dbReference type="ARBA" id="ARBA00022553"/>
    </source>
</evidence>